<dbReference type="RefSeq" id="WP_115771444.1">
    <property type="nucleotide sequence ID" value="NZ_PIOC01000002.1"/>
</dbReference>
<dbReference type="Proteomes" id="UP000257143">
    <property type="component" value="Unassembled WGS sequence"/>
</dbReference>
<dbReference type="OrthoDB" id="2440576at2"/>
<keyword evidence="1" id="KW-0472">Membrane</keyword>
<keyword evidence="1" id="KW-1133">Transmembrane helix</keyword>
<dbReference type="Pfam" id="PF06103">
    <property type="entry name" value="DUF948"/>
    <property type="match status" value="1"/>
</dbReference>
<protein>
    <submittedName>
        <fullName evidence="2">DUF948 domain-containing protein</fullName>
    </submittedName>
</protein>
<sequence length="160" mass="17912">MEIIYLAILLCAIGFAIAAIYISFVLKRVADVTKTLGTTLKEVEQQLQTITPQLSISIKETAKLVDDTGEKMKATDSIFDSIDNVGKSIYTLTEAYKTSTAKLNDEQFQQSLKPIVEMLKWSEVVSQVFSKWKKQPSNKNEVMIRKKADIVPVNTGNEGY</sequence>
<evidence type="ECO:0000313" key="2">
    <source>
        <dbReference type="EMBL" id="RDW21903.1"/>
    </source>
</evidence>
<organism evidence="2 3">
    <name type="scientific">Oceanobacillus arenosus</name>
    <dbReference type="NCBI Taxonomy" id="1229153"/>
    <lineage>
        <taxon>Bacteria</taxon>
        <taxon>Bacillati</taxon>
        <taxon>Bacillota</taxon>
        <taxon>Bacilli</taxon>
        <taxon>Bacillales</taxon>
        <taxon>Bacillaceae</taxon>
        <taxon>Oceanobacillus</taxon>
    </lineage>
</organism>
<gene>
    <name evidence="2" type="ORF">CWR48_02365</name>
</gene>
<keyword evidence="3" id="KW-1185">Reference proteome</keyword>
<reference evidence="3" key="1">
    <citation type="submission" date="2017-11" db="EMBL/GenBank/DDBJ databases">
        <authorList>
            <person name="Zhu W."/>
        </authorList>
    </citation>
    <scope>NUCLEOTIDE SEQUENCE [LARGE SCALE GENOMIC DNA]</scope>
    <source>
        <strain evidence="3">CAU 1183</strain>
    </source>
</reference>
<evidence type="ECO:0000313" key="3">
    <source>
        <dbReference type="Proteomes" id="UP000257143"/>
    </source>
</evidence>
<dbReference type="PANTHER" id="PTHR40070">
    <property type="entry name" value="UPF0478 PROTEIN YTXG"/>
    <property type="match status" value="1"/>
</dbReference>
<evidence type="ECO:0000256" key="1">
    <source>
        <dbReference type="SAM" id="Phobius"/>
    </source>
</evidence>
<name>A0A3D8Q101_9BACI</name>
<comment type="caution">
    <text evidence="2">The sequence shown here is derived from an EMBL/GenBank/DDBJ whole genome shotgun (WGS) entry which is preliminary data.</text>
</comment>
<accession>A0A3D8Q101</accession>
<dbReference type="AlphaFoldDB" id="A0A3D8Q101"/>
<keyword evidence="1" id="KW-0812">Transmembrane</keyword>
<proteinExistence type="predicted"/>
<dbReference type="InterPro" id="IPR009293">
    <property type="entry name" value="UPF0478"/>
</dbReference>
<dbReference type="EMBL" id="PIOC01000002">
    <property type="protein sequence ID" value="RDW21903.1"/>
    <property type="molecule type" value="Genomic_DNA"/>
</dbReference>
<dbReference type="PANTHER" id="PTHR40070:SF1">
    <property type="entry name" value="UPF0478 PROTEIN YTXG"/>
    <property type="match status" value="1"/>
</dbReference>
<feature type="transmembrane region" description="Helical" evidence="1">
    <location>
        <begin position="6"/>
        <end position="26"/>
    </location>
</feature>